<dbReference type="GO" id="GO:0016756">
    <property type="term" value="F:glutathione gamma-glutamylcysteinyltransferase activity"/>
    <property type="evidence" value="ECO:0000318"/>
    <property type="project" value="GO_Central"/>
</dbReference>
<dbReference type="SUPFAM" id="SSF54001">
    <property type="entry name" value="Cysteine proteinases"/>
    <property type="match status" value="1"/>
</dbReference>
<accession>F4NUB9</accession>
<gene>
    <name evidence="6" type="ORF">BATDEDRAFT_85496</name>
</gene>
<dbReference type="EC" id="2.3.2.15" evidence="1"/>
<dbReference type="OrthoDB" id="448954at2759"/>
<evidence type="ECO:0000259" key="5">
    <source>
        <dbReference type="PROSITE" id="PS51443"/>
    </source>
</evidence>
<dbReference type="InterPro" id="IPR040409">
    <property type="entry name" value="PCS-like"/>
</dbReference>
<dbReference type="PROSITE" id="PS51443">
    <property type="entry name" value="PCS"/>
    <property type="match status" value="1"/>
</dbReference>
<dbReference type="GO" id="GO:0010273">
    <property type="term" value="P:detoxification of copper ion"/>
    <property type="evidence" value="ECO:0000318"/>
    <property type="project" value="GO_Central"/>
</dbReference>
<dbReference type="HOGENOM" id="CLU_503417_0_0_1"/>
<name>F4NUB9_BATDJ</name>
<evidence type="ECO:0000256" key="3">
    <source>
        <dbReference type="ARBA" id="ARBA00022679"/>
    </source>
</evidence>
<dbReference type="Pfam" id="PF05023">
    <property type="entry name" value="Phytochelatin"/>
    <property type="match status" value="1"/>
</dbReference>
<reference evidence="6 7" key="1">
    <citation type="submission" date="2009-12" db="EMBL/GenBank/DDBJ databases">
        <title>The draft genome of Batrachochytrium dendrobatidis.</title>
        <authorList>
            <consortium name="US DOE Joint Genome Institute (JGI-PGF)"/>
            <person name="Kuo A."/>
            <person name="Salamov A."/>
            <person name="Schmutz J."/>
            <person name="Lucas S."/>
            <person name="Pitluck S."/>
            <person name="Rosenblum E."/>
            <person name="Stajich J."/>
            <person name="Eisen M."/>
            <person name="Grigoriev I.V."/>
        </authorList>
    </citation>
    <scope>NUCLEOTIDE SEQUENCE [LARGE SCALE GENOMIC DNA]</scope>
    <source>
        <strain evidence="7">JAM81 / FGSC 10211</strain>
    </source>
</reference>
<dbReference type="GO" id="GO:0046872">
    <property type="term" value="F:metal ion binding"/>
    <property type="evidence" value="ECO:0007669"/>
    <property type="project" value="UniProtKB-KW"/>
</dbReference>
<keyword evidence="3" id="KW-0808">Transferase</keyword>
<dbReference type="InterPro" id="IPR038765">
    <property type="entry name" value="Papain-like_cys_pep_sf"/>
</dbReference>
<dbReference type="RefSeq" id="XP_006676302.1">
    <property type="nucleotide sequence ID" value="XM_006676239.1"/>
</dbReference>
<dbReference type="Gene3D" id="3.90.70.30">
    <property type="entry name" value="Phytochelatin synthase, N-terminal domain"/>
    <property type="match status" value="1"/>
</dbReference>
<evidence type="ECO:0000313" key="6">
    <source>
        <dbReference type="EMBL" id="EGF83994.1"/>
    </source>
</evidence>
<dbReference type="GO" id="GO:0098849">
    <property type="term" value="P:cellular detoxification of cadmium ion"/>
    <property type="evidence" value="ECO:0000318"/>
    <property type="project" value="GO_Central"/>
</dbReference>
<keyword evidence="7" id="KW-1185">Reference proteome</keyword>
<dbReference type="EMBL" id="GL882879">
    <property type="protein sequence ID" value="EGF83994.1"/>
    <property type="molecule type" value="Genomic_DNA"/>
</dbReference>
<dbReference type="PANTHER" id="PTHR33447">
    <property type="entry name" value="GLUTATHIONE GAMMA-GLUTAMYLCYSTEINYLTRANSFERASE"/>
    <property type="match status" value="1"/>
</dbReference>
<dbReference type="STRING" id="684364.F4NUB9"/>
<dbReference type="InterPro" id="IPR007719">
    <property type="entry name" value="PCS_N"/>
</dbReference>
<dbReference type="Proteomes" id="UP000007241">
    <property type="component" value="Unassembled WGS sequence"/>
</dbReference>
<dbReference type="InParanoid" id="F4NUB9"/>
<proteinExistence type="predicted"/>
<evidence type="ECO:0000313" key="7">
    <source>
        <dbReference type="Proteomes" id="UP000007241"/>
    </source>
</evidence>
<keyword evidence="4" id="KW-0479">Metal-binding</keyword>
<dbReference type="PANTHER" id="PTHR33447:SF2">
    <property type="entry name" value="GLUTATHIONE GAMMA-GLUTAMYLCYSTEINYLTRANSFERASE"/>
    <property type="match status" value="1"/>
</dbReference>
<dbReference type="GeneID" id="18242084"/>
<sequence>MPAASTDVSNPTFYKRALPVSCIALHTQQGKALFRESLDQDYMESYFILSMQFLTQSEPAFCGLSSLCMVLNALEMDPLRTWKGVWRWYDESMLDCCRSLKEIRETGISIAEFVCLAQCNGLTAHLHRPGGDSTYDNFLKQLKQACQSPDIHMVVSYDRKALGQTGTGHFSPIGGESMKPLDLSTNKSRGYVILSRGTRPLIQSVFSQLSVTSGSWPQLANMLFQVLPQRLKEMPSNSTVEEVISQVISAIPDVFNCIVDDRTQLFLPKILADAALAVQSTPTHFDDNTVRATVETQLPLTSTSNTGSYDAETIKQYIQGLDELLAQICSTELYATVSSSIAAKRKLKTLEDILNGIAVNDEALQVLSQIQSQQSFFSSTCPKEVMSPDTLVSSADLNLSMLDHGDGVVQNASAMSLFSRPSFNGNIPLSIRYSVLDRMSRRNSVAALYPAYKTTDPTSSLCNNPSDMAGNDFCAFLTLFLFALFSFRPLYENLPMGPLEKQIRRLVDAGHAKVSEGVWAEIYLLKNQMAALTELQQDSNK</sequence>
<dbReference type="InterPro" id="IPR038156">
    <property type="entry name" value="PCS_N_sf"/>
</dbReference>
<organism evidence="6 7">
    <name type="scientific">Batrachochytrium dendrobatidis (strain JAM81 / FGSC 10211)</name>
    <name type="common">Frog chytrid fungus</name>
    <dbReference type="NCBI Taxonomy" id="684364"/>
    <lineage>
        <taxon>Eukaryota</taxon>
        <taxon>Fungi</taxon>
        <taxon>Fungi incertae sedis</taxon>
        <taxon>Chytridiomycota</taxon>
        <taxon>Chytridiomycota incertae sedis</taxon>
        <taxon>Chytridiomycetes</taxon>
        <taxon>Rhizophydiales</taxon>
        <taxon>Rhizophydiales incertae sedis</taxon>
        <taxon>Batrachochytrium</taxon>
    </lineage>
</organism>
<dbReference type="GO" id="GO:0046938">
    <property type="term" value="P:phytochelatin biosynthetic process"/>
    <property type="evidence" value="ECO:0000318"/>
    <property type="project" value="GO_Central"/>
</dbReference>
<evidence type="ECO:0000256" key="2">
    <source>
        <dbReference type="ARBA" id="ARBA00022539"/>
    </source>
</evidence>
<keyword evidence="2" id="KW-0104">Cadmium</keyword>
<feature type="domain" description="Peptidase C83" evidence="5">
    <location>
        <begin position="8"/>
        <end position="228"/>
    </location>
</feature>
<evidence type="ECO:0000256" key="1">
    <source>
        <dbReference type="ARBA" id="ARBA00012468"/>
    </source>
</evidence>
<dbReference type="AlphaFoldDB" id="F4NUB9"/>
<protein>
    <recommendedName>
        <fullName evidence="1">glutathione gamma-glutamylcysteinyltransferase</fullName>
        <ecNumber evidence="1">2.3.2.15</ecNumber>
    </recommendedName>
</protein>
<evidence type="ECO:0000256" key="4">
    <source>
        <dbReference type="ARBA" id="ARBA00022723"/>
    </source>
</evidence>